<dbReference type="GO" id="GO:0016874">
    <property type="term" value="F:ligase activity"/>
    <property type="evidence" value="ECO:0007669"/>
    <property type="project" value="UniProtKB-KW"/>
</dbReference>
<dbReference type="RefSeq" id="WP_075132402.1">
    <property type="nucleotide sequence ID" value="NZ_MSIF01000003.1"/>
</dbReference>
<organism evidence="4 5">
    <name type="scientific">Actinophytocola xinjiangensis</name>
    <dbReference type="NCBI Taxonomy" id="485602"/>
    <lineage>
        <taxon>Bacteria</taxon>
        <taxon>Bacillati</taxon>
        <taxon>Actinomycetota</taxon>
        <taxon>Actinomycetes</taxon>
        <taxon>Pseudonocardiales</taxon>
        <taxon>Pseudonocardiaceae</taxon>
    </lineage>
</organism>
<evidence type="ECO:0008006" key="6">
    <source>
        <dbReference type="Google" id="ProtNLM"/>
    </source>
</evidence>
<dbReference type="Proteomes" id="UP000185696">
    <property type="component" value="Unassembled WGS sequence"/>
</dbReference>
<evidence type="ECO:0000256" key="1">
    <source>
        <dbReference type="ARBA" id="ARBA00022598"/>
    </source>
</evidence>
<sequence>MAKRSRTLLLTDNERNHRHARYLIDAGALPVRGPWLLGPADLDSLPARPDTVVALGAAAVLPAARLREQLGLPGPTPADVHEIASATDLPLAGEVDQDEWLDAEVCHVDGVAHDGRVTFATASRCLGNRYDHTVGTGTGAVTIDEAEAGSLFASAEAAVRRVPVPDGAFHVELFDLATGPVLLSVAAHPPGPLGQALCRAATGVDLLAEHIRAGIGRPGVPLPDGAGFAGYWHVPPPKTPRTRLAPALPNLHGEVVLATLPRPGRILPTEVVVRAGNPAAVLTDLISLRERLDESVRTT</sequence>
<evidence type="ECO:0000313" key="5">
    <source>
        <dbReference type="Proteomes" id="UP000185696"/>
    </source>
</evidence>
<dbReference type="AlphaFoldDB" id="A0A7Z0WP89"/>
<dbReference type="PANTHER" id="PTHR43585">
    <property type="entry name" value="FUMIPYRROLE BIOSYNTHESIS PROTEIN C"/>
    <property type="match status" value="1"/>
</dbReference>
<dbReference type="Gene3D" id="3.30.470.20">
    <property type="entry name" value="ATP-grasp fold, B domain"/>
    <property type="match status" value="1"/>
</dbReference>
<evidence type="ECO:0000313" key="4">
    <source>
        <dbReference type="EMBL" id="OLF12211.1"/>
    </source>
</evidence>
<reference evidence="4 5" key="1">
    <citation type="submission" date="2016-12" db="EMBL/GenBank/DDBJ databases">
        <title>The draft genome sequence of Actinophytocola xinjiangensis.</title>
        <authorList>
            <person name="Wang W."/>
            <person name="Yuan L."/>
        </authorList>
    </citation>
    <scope>NUCLEOTIDE SEQUENCE [LARGE SCALE GENOMIC DNA]</scope>
    <source>
        <strain evidence="4 5">CGMCC 4.4663</strain>
    </source>
</reference>
<keyword evidence="2" id="KW-0547">Nucleotide-binding</keyword>
<dbReference type="EMBL" id="MSIF01000003">
    <property type="protein sequence ID" value="OLF12211.1"/>
    <property type="molecule type" value="Genomic_DNA"/>
</dbReference>
<dbReference type="SUPFAM" id="SSF56059">
    <property type="entry name" value="Glutathione synthetase ATP-binding domain-like"/>
    <property type="match status" value="1"/>
</dbReference>
<name>A0A7Z0WP89_9PSEU</name>
<evidence type="ECO:0000256" key="2">
    <source>
        <dbReference type="ARBA" id="ARBA00022741"/>
    </source>
</evidence>
<evidence type="ECO:0000256" key="3">
    <source>
        <dbReference type="ARBA" id="ARBA00022840"/>
    </source>
</evidence>
<proteinExistence type="predicted"/>
<comment type="caution">
    <text evidence="4">The sequence shown here is derived from an EMBL/GenBank/DDBJ whole genome shotgun (WGS) entry which is preliminary data.</text>
</comment>
<keyword evidence="3" id="KW-0067">ATP-binding</keyword>
<dbReference type="PANTHER" id="PTHR43585:SF2">
    <property type="entry name" value="ATP-GRASP ENZYME FSQD"/>
    <property type="match status" value="1"/>
</dbReference>
<dbReference type="InterPro" id="IPR052032">
    <property type="entry name" value="ATP-dep_AA_Ligase"/>
</dbReference>
<keyword evidence="5" id="KW-1185">Reference proteome</keyword>
<dbReference type="OrthoDB" id="24041at2"/>
<protein>
    <recommendedName>
        <fullName evidence="6">ATP-grasp domain-containing protein</fullName>
    </recommendedName>
</protein>
<gene>
    <name evidence="4" type="ORF">BLA60_09470</name>
</gene>
<keyword evidence="1" id="KW-0436">Ligase</keyword>
<dbReference type="GO" id="GO:0005524">
    <property type="term" value="F:ATP binding"/>
    <property type="evidence" value="ECO:0007669"/>
    <property type="project" value="UniProtKB-KW"/>
</dbReference>
<accession>A0A7Z0WP89</accession>